<comment type="caution">
    <text evidence="7">The sequence shown here is derived from an EMBL/GenBank/DDBJ whole genome shotgun (WGS) entry which is preliminary data.</text>
</comment>
<dbReference type="InterPro" id="IPR036390">
    <property type="entry name" value="WH_DNA-bd_sf"/>
</dbReference>
<dbReference type="InterPro" id="IPR050707">
    <property type="entry name" value="HTH_MetabolicPath_Reg"/>
</dbReference>
<dbReference type="SUPFAM" id="SSF55781">
    <property type="entry name" value="GAF domain-like"/>
    <property type="match status" value="1"/>
</dbReference>
<dbReference type="InterPro" id="IPR005471">
    <property type="entry name" value="Tscrpt_reg_IclR_N"/>
</dbReference>
<evidence type="ECO:0000259" key="5">
    <source>
        <dbReference type="PROSITE" id="PS51077"/>
    </source>
</evidence>
<reference evidence="8" key="1">
    <citation type="journal article" date="2019" name="Int. J. Syst. Evol. Microbiol.">
        <title>The Global Catalogue of Microorganisms (GCM) 10K type strain sequencing project: providing services to taxonomists for standard genome sequencing and annotation.</title>
        <authorList>
            <consortium name="The Broad Institute Genomics Platform"/>
            <consortium name="The Broad Institute Genome Sequencing Center for Infectious Disease"/>
            <person name="Wu L."/>
            <person name="Ma J."/>
        </authorList>
    </citation>
    <scope>NUCLEOTIDE SEQUENCE [LARGE SCALE GENOMIC DNA]</scope>
    <source>
        <strain evidence="8">JCM 30742</strain>
    </source>
</reference>
<name>A0ABP7CK02_9MICC</name>
<keyword evidence="1" id="KW-0805">Transcription regulation</keyword>
<evidence type="ECO:0000256" key="3">
    <source>
        <dbReference type="ARBA" id="ARBA00023163"/>
    </source>
</evidence>
<feature type="domain" description="HTH iclR-type" evidence="5">
    <location>
        <begin position="47"/>
        <end position="107"/>
    </location>
</feature>
<dbReference type="Pfam" id="PF01614">
    <property type="entry name" value="IclR_C"/>
    <property type="match status" value="1"/>
</dbReference>
<evidence type="ECO:0000259" key="6">
    <source>
        <dbReference type="PROSITE" id="PS51078"/>
    </source>
</evidence>
<dbReference type="SMART" id="SM00346">
    <property type="entry name" value="HTH_ICLR"/>
    <property type="match status" value="1"/>
</dbReference>
<dbReference type="Proteomes" id="UP001500752">
    <property type="component" value="Unassembled WGS sequence"/>
</dbReference>
<dbReference type="PANTHER" id="PTHR30136:SF24">
    <property type="entry name" value="HTH-TYPE TRANSCRIPTIONAL REPRESSOR ALLR"/>
    <property type="match status" value="1"/>
</dbReference>
<evidence type="ECO:0000313" key="8">
    <source>
        <dbReference type="Proteomes" id="UP001500752"/>
    </source>
</evidence>
<feature type="region of interest" description="Disordered" evidence="4">
    <location>
        <begin position="1"/>
        <end position="32"/>
    </location>
</feature>
<protein>
    <submittedName>
        <fullName evidence="7">IclR family transcriptional regulator</fullName>
    </submittedName>
</protein>
<dbReference type="Pfam" id="PF09339">
    <property type="entry name" value="HTH_IclR"/>
    <property type="match status" value="1"/>
</dbReference>
<keyword evidence="8" id="KW-1185">Reference proteome</keyword>
<organism evidence="7 8">
    <name type="scientific">Arthrobacter ginkgonis</name>
    <dbReference type="NCBI Taxonomy" id="1630594"/>
    <lineage>
        <taxon>Bacteria</taxon>
        <taxon>Bacillati</taxon>
        <taxon>Actinomycetota</taxon>
        <taxon>Actinomycetes</taxon>
        <taxon>Micrococcales</taxon>
        <taxon>Micrococcaceae</taxon>
        <taxon>Arthrobacter</taxon>
    </lineage>
</organism>
<proteinExistence type="predicted"/>
<dbReference type="InterPro" id="IPR014757">
    <property type="entry name" value="Tscrpt_reg_IclR_C"/>
</dbReference>
<accession>A0ABP7CK02</accession>
<keyword evidence="3" id="KW-0804">Transcription</keyword>
<feature type="domain" description="IclR-ED" evidence="6">
    <location>
        <begin position="108"/>
        <end position="288"/>
    </location>
</feature>
<dbReference type="PANTHER" id="PTHR30136">
    <property type="entry name" value="HELIX-TURN-HELIX TRANSCRIPTIONAL REGULATOR, ICLR FAMILY"/>
    <property type="match status" value="1"/>
</dbReference>
<dbReference type="InterPro" id="IPR029016">
    <property type="entry name" value="GAF-like_dom_sf"/>
</dbReference>
<dbReference type="Gene3D" id="1.10.10.10">
    <property type="entry name" value="Winged helix-like DNA-binding domain superfamily/Winged helix DNA-binding domain"/>
    <property type="match status" value="1"/>
</dbReference>
<sequence>MTAMQVEPLSRPAAGTARGAVPELDGLGNGDLGGEGLGNEGLGASSATSVSKALQILDAFRGTGSALGVSELSRCVGVPKSTTFRLLASLEQGGFVVRTGTKYKLSRRVFELGNRVDECLPQGLRDVALPFLSELFVASGRTVHMAVLDGADVVYLDKIHGHLAPPVPSTIGGRIPANCSALGKALLAHGTADALRGYLGGPLARRTPYSITEPGRLVNQLRQVRASGQAFDREEVLLGLTCVAVPVMHRGRPVAAVSISSPTTGFAPEAYGRLLRKAASGISLALAG</sequence>
<dbReference type="SUPFAM" id="SSF46785">
    <property type="entry name" value="Winged helix' DNA-binding domain"/>
    <property type="match status" value="1"/>
</dbReference>
<gene>
    <name evidence="7" type="ORF">GCM10023081_31950</name>
</gene>
<evidence type="ECO:0000256" key="2">
    <source>
        <dbReference type="ARBA" id="ARBA00023125"/>
    </source>
</evidence>
<evidence type="ECO:0000313" key="7">
    <source>
        <dbReference type="EMBL" id="GAA3692086.1"/>
    </source>
</evidence>
<dbReference type="PROSITE" id="PS51078">
    <property type="entry name" value="ICLR_ED"/>
    <property type="match status" value="1"/>
</dbReference>
<dbReference type="PROSITE" id="PS51077">
    <property type="entry name" value="HTH_ICLR"/>
    <property type="match status" value="1"/>
</dbReference>
<dbReference type="Gene3D" id="3.30.450.40">
    <property type="match status" value="1"/>
</dbReference>
<dbReference type="EMBL" id="BAABEO010000020">
    <property type="protein sequence ID" value="GAA3692086.1"/>
    <property type="molecule type" value="Genomic_DNA"/>
</dbReference>
<keyword evidence="2" id="KW-0238">DNA-binding</keyword>
<evidence type="ECO:0000256" key="1">
    <source>
        <dbReference type="ARBA" id="ARBA00023015"/>
    </source>
</evidence>
<dbReference type="InterPro" id="IPR036388">
    <property type="entry name" value="WH-like_DNA-bd_sf"/>
</dbReference>
<evidence type="ECO:0000256" key="4">
    <source>
        <dbReference type="SAM" id="MobiDB-lite"/>
    </source>
</evidence>